<dbReference type="EMBL" id="AGSI01000024">
    <property type="protein sequence ID" value="EIE18392.1"/>
    <property type="molecule type" value="Genomic_DNA"/>
</dbReference>
<evidence type="ECO:0000313" key="1">
    <source>
        <dbReference type="EMBL" id="EIE18392.1"/>
    </source>
</evidence>
<reference evidence="1 2" key="1">
    <citation type="journal article" date="2012" name="Genome Biol.">
        <title>The genome of the polar eukaryotic microalga coccomyxa subellipsoidea reveals traits of cold adaptation.</title>
        <authorList>
            <person name="Blanc G."/>
            <person name="Agarkova I."/>
            <person name="Grimwood J."/>
            <person name="Kuo A."/>
            <person name="Brueggeman A."/>
            <person name="Dunigan D."/>
            <person name="Gurnon J."/>
            <person name="Ladunga I."/>
            <person name="Lindquist E."/>
            <person name="Lucas S."/>
            <person name="Pangilinan J."/>
            <person name="Proschold T."/>
            <person name="Salamov A."/>
            <person name="Schmutz J."/>
            <person name="Weeks D."/>
            <person name="Yamada T."/>
            <person name="Claverie J.M."/>
            <person name="Grigoriev I."/>
            <person name="Van Etten J."/>
            <person name="Lomsadze A."/>
            <person name="Borodovsky M."/>
        </authorList>
    </citation>
    <scope>NUCLEOTIDE SEQUENCE [LARGE SCALE GENOMIC DNA]</scope>
    <source>
        <strain evidence="1 2">C-169</strain>
    </source>
</reference>
<gene>
    <name evidence="1" type="ORF">COCSUDRAFT_49311</name>
</gene>
<dbReference type="AlphaFoldDB" id="I0YJ23"/>
<organism evidence="1 2">
    <name type="scientific">Coccomyxa subellipsoidea (strain C-169)</name>
    <name type="common">Green microalga</name>
    <dbReference type="NCBI Taxonomy" id="574566"/>
    <lineage>
        <taxon>Eukaryota</taxon>
        <taxon>Viridiplantae</taxon>
        <taxon>Chlorophyta</taxon>
        <taxon>core chlorophytes</taxon>
        <taxon>Trebouxiophyceae</taxon>
        <taxon>Trebouxiophyceae incertae sedis</taxon>
        <taxon>Coccomyxaceae</taxon>
        <taxon>Coccomyxa</taxon>
        <taxon>Coccomyxa subellipsoidea</taxon>
    </lineage>
</organism>
<dbReference type="RefSeq" id="XP_005642936.1">
    <property type="nucleotide sequence ID" value="XM_005642879.1"/>
</dbReference>
<comment type="caution">
    <text evidence="1">The sequence shown here is derived from an EMBL/GenBank/DDBJ whole genome shotgun (WGS) entry which is preliminary data.</text>
</comment>
<dbReference type="GeneID" id="17036303"/>
<sequence length="254" mass="28115">MAALSMSAALKGQPLWPSATAQQGRNKKQASRMTRRQLSTSCFILEPFTLATLPTVDFGWTFNSADDCNAGSYCRKNYYGSTLHDNKQNIGAAADRVLADESNTRKKDSYKALMLAVAMQEADKMDHRDTSKDNDPLSMNCSVLNINCDMLQRAGKLRGPHGESPIDTNVDCYAIRDQNLDRVLLLLRRAFDVWTPKRTLDFIRGGSTGFDDGYGGSCNCPVYRRAIASLYKAFSDDPSLMTDGRRGDITVPPC</sequence>
<protein>
    <submittedName>
        <fullName evidence="1">Uncharacterized protein</fullName>
    </submittedName>
</protein>
<keyword evidence="2" id="KW-1185">Reference proteome</keyword>
<proteinExistence type="predicted"/>
<name>I0YJ23_COCSC</name>
<evidence type="ECO:0000313" key="2">
    <source>
        <dbReference type="Proteomes" id="UP000007264"/>
    </source>
</evidence>
<dbReference type="Proteomes" id="UP000007264">
    <property type="component" value="Unassembled WGS sequence"/>
</dbReference>
<dbReference type="KEGG" id="csl:COCSUDRAFT_49311"/>
<accession>I0YJ23</accession>